<comment type="caution">
    <text evidence="19">The sequence shown here is derived from an EMBL/GenBank/DDBJ whole genome shotgun (WGS) entry which is preliminary data.</text>
</comment>
<keyword evidence="20" id="KW-1185">Reference proteome</keyword>
<evidence type="ECO:0000256" key="3">
    <source>
        <dbReference type="ARBA" id="ARBA00022670"/>
    </source>
</evidence>
<evidence type="ECO:0000256" key="8">
    <source>
        <dbReference type="ARBA" id="ARBA00023285"/>
    </source>
</evidence>
<dbReference type="PANTHER" id="PTHR43501:SF1">
    <property type="entry name" value="CYTOSOL NON-SPECIFIC DIPEPTIDASE"/>
    <property type="match status" value="1"/>
</dbReference>
<comment type="cofactor">
    <cofactor evidence="2">
        <name>Zn(2+)</name>
        <dbReference type="ChEBI" id="CHEBI:29105"/>
    </cofactor>
</comment>
<gene>
    <name evidence="19" type="ORF">H8S37_15255</name>
</gene>
<evidence type="ECO:0000256" key="15">
    <source>
        <dbReference type="ARBA" id="ARBA00076004"/>
    </source>
</evidence>
<evidence type="ECO:0000256" key="4">
    <source>
        <dbReference type="ARBA" id="ARBA00022723"/>
    </source>
</evidence>
<dbReference type="Pfam" id="PF01546">
    <property type="entry name" value="Peptidase_M20"/>
    <property type="match status" value="1"/>
</dbReference>
<keyword evidence="4" id="KW-0479">Metal-binding</keyword>
<evidence type="ECO:0000256" key="9">
    <source>
        <dbReference type="ARBA" id="ARBA00036421"/>
    </source>
</evidence>
<sequence length="491" mass="54569">MDYKISGYKPAQLFHFFEEISAIPRGSGNEMQISNYLVSFAEERNLWYHQDSSYNVIIKKEGSKNAESLPSVMLQGHIDMVCEKHNSIDHDFTQDGLELFIRDGVLFANGTTLGADNGVAVALMLMVLDDKDIVHPPLECVFTTAEEVGLLGAKALDKSLLTARTMINLDSEEEGIATVSCAGGVRIELTKEVKRQSVSGTLLHISIKGLLGGHSGSDIHKERHNANLLMARMCCRLMEETNGQLVRFIGGNKDNAIPRECEAALVYTNAEEAHKAEETARQLICQFQEEILSDEPDFSSTLTAEKNCLVSALDNKDSRSFLLAMYLAPNGVQKRNLKMNGFVVASSNLGVVKTQDDKLTIVFSPRSSVPSLLEELKAHFEILAETFGFNTEFIGEYPGWNYNENSAIRKVFQESYKELFKKPLKIEAIHAGLECGLFCNAIPDLDAIAVGPTILDCHTPQEHLPLDSFERFYQFLKDVLRRLAAKSHSPN</sequence>
<evidence type="ECO:0000256" key="17">
    <source>
        <dbReference type="ARBA" id="ARBA00078074"/>
    </source>
</evidence>
<evidence type="ECO:0000256" key="7">
    <source>
        <dbReference type="ARBA" id="ARBA00023049"/>
    </source>
</evidence>
<evidence type="ECO:0000256" key="1">
    <source>
        <dbReference type="ARBA" id="ARBA00001941"/>
    </source>
</evidence>
<evidence type="ECO:0000256" key="6">
    <source>
        <dbReference type="ARBA" id="ARBA00022833"/>
    </source>
</evidence>
<comment type="similarity">
    <text evidence="12">Belongs to the peptidase M20C family.</text>
</comment>
<dbReference type="EC" id="3.4.13.18" evidence="10"/>
<protein>
    <recommendedName>
        <fullName evidence="13">Cytosol non-specific dipeptidase</fullName>
        <ecNumber evidence="10">3.4.13.18</ecNumber>
    </recommendedName>
    <alternativeName>
        <fullName evidence="16">Aminoacyl-histidine dipeptidase</fullName>
    </alternativeName>
    <alternativeName>
        <fullName evidence="15">Beta-alanyl-histidine dipeptidase</fullName>
    </alternativeName>
    <alternativeName>
        <fullName evidence="14">Carnosinase</fullName>
    </alternativeName>
    <alternativeName>
        <fullName evidence="11">Peptidase D</fullName>
    </alternativeName>
    <alternativeName>
        <fullName evidence="17">Xaa-His dipeptidase</fullName>
    </alternativeName>
</protein>
<reference evidence="19" key="1">
    <citation type="submission" date="2020-08" db="EMBL/GenBank/DDBJ databases">
        <title>Genome public.</title>
        <authorList>
            <person name="Liu C."/>
            <person name="Sun Q."/>
        </authorList>
    </citation>
    <scope>NUCLEOTIDE SEQUENCE</scope>
    <source>
        <strain evidence="19">NSJ-55</strain>
    </source>
</reference>
<evidence type="ECO:0000256" key="12">
    <source>
        <dbReference type="ARBA" id="ARBA00061423"/>
    </source>
</evidence>
<evidence type="ECO:0000256" key="11">
    <source>
        <dbReference type="ARBA" id="ARBA00044252"/>
    </source>
</evidence>
<evidence type="ECO:0000256" key="16">
    <source>
        <dbReference type="ARBA" id="ARBA00077688"/>
    </source>
</evidence>
<dbReference type="CDD" id="cd03890">
    <property type="entry name" value="M20_pepD"/>
    <property type="match status" value="1"/>
</dbReference>
<dbReference type="NCBIfam" id="TIGR01893">
    <property type="entry name" value="aa-his-dipept"/>
    <property type="match status" value="1"/>
</dbReference>
<keyword evidence="3" id="KW-0645">Protease</keyword>
<dbReference type="SUPFAM" id="SSF53187">
    <property type="entry name" value="Zn-dependent exopeptidases"/>
    <property type="match status" value="1"/>
</dbReference>
<dbReference type="GO" id="GO:0006508">
    <property type="term" value="P:proteolysis"/>
    <property type="evidence" value="ECO:0007669"/>
    <property type="project" value="UniProtKB-KW"/>
</dbReference>
<name>A0A923LL64_9FIRM</name>
<dbReference type="EMBL" id="JACOPF010000004">
    <property type="protein sequence ID" value="MBC5690274.1"/>
    <property type="molecule type" value="Genomic_DNA"/>
</dbReference>
<dbReference type="GO" id="GO:0046872">
    <property type="term" value="F:metal ion binding"/>
    <property type="evidence" value="ECO:0007669"/>
    <property type="project" value="UniProtKB-KW"/>
</dbReference>
<evidence type="ECO:0000313" key="20">
    <source>
        <dbReference type="Proteomes" id="UP000652477"/>
    </source>
</evidence>
<dbReference type="RefSeq" id="WP_186876930.1">
    <property type="nucleotide sequence ID" value="NZ_JACOPF010000004.1"/>
</dbReference>
<comment type="catalytic activity">
    <reaction evidence="9">
        <text>Hydrolysis of dipeptides, preferentially hydrophobic dipeptides including prolyl amino acids.</text>
        <dbReference type="EC" id="3.4.13.18"/>
    </reaction>
</comment>
<keyword evidence="5" id="KW-0378">Hydrolase</keyword>
<dbReference type="FunFam" id="3.40.630.10:FF:000015">
    <property type="entry name" value="Aminoacyl-histidine dipeptidase PepD"/>
    <property type="match status" value="1"/>
</dbReference>
<dbReference type="FunFam" id="3.40.630.10:FF:000018">
    <property type="entry name" value="Aminoacyl-histidine dipeptidase PepD"/>
    <property type="match status" value="1"/>
</dbReference>
<evidence type="ECO:0000256" key="14">
    <source>
        <dbReference type="ARBA" id="ARBA00075285"/>
    </source>
</evidence>
<dbReference type="GO" id="GO:0005829">
    <property type="term" value="C:cytosol"/>
    <property type="evidence" value="ECO:0007669"/>
    <property type="project" value="TreeGrafter"/>
</dbReference>
<evidence type="ECO:0000256" key="13">
    <source>
        <dbReference type="ARBA" id="ARBA00071271"/>
    </source>
</evidence>
<dbReference type="InterPro" id="IPR011650">
    <property type="entry name" value="Peptidase_M20_dimer"/>
</dbReference>
<dbReference type="Pfam" id="PF07687">
    <property type="entry name" value="M20_dimer"/>
    <property type="match status" value="1"/>
</dbReference>
<feature type="domain" description="Peptidase M20 dimerisation" evidence="18">
    <location>
        <begin position="206"/>
        <end position="267"/>
    </location>
</feature>
<dbReference type="InterPro" id="IPR001160">
    <property type="entry name" value="Peptidase_M20C"/>
</dbReference>
<evidence type="ECO:0000313" key="19">
    <source>
        <dbReference type="EMBL" id="MBC5690274.1"/>
    </source>
</evidence>
<dbReference type="PRINTS" id="PR00934">
    <property type="entry name" value="XHISDIPTASE"/>
</dbReference>
<dbReference type="PIRSF" id="PIRSF016599">
    <property type="entry name" value="Xaa-His_dipept"/>
    <property type="match status" value="1"/>
</dbReference>
<evidence type="ECO:0000256" key="5">
    <source>
        <dbReference type="ARBA" id="ARBA00022801"/>
    </source>
</evidence>
<dbReference type="PANTHER" id="PTHR43501">
    <property type="entry name" value="CYTOSOL NON-SPECIFIC DIPEPTIDASE"/>
    <property type="match status" value="1"/>
</dbReference>
<accession>A0A923LL64</accession>
<evidence type="ECO:0000259" key="18">
    <source>
        <dbReference type="Pfam" id="PF07687"/>
    </source>
</evidence>
<dbReference type="Gene3D" id="3.40.630.10">
    <property type="entry name" value="Zn peptidases"/>
    <property type="match status" value="2"/>
</dbReference>
<keyword evidence="7" id="KW-0482">Metalloprotease</keyword>
<dbReference type="InterPro" id="IPR002933">
    <property type="entry name" value="Peptidase_M20"/>
</dbReference>
<proteinExistence type="inferred from homology"/>
<dbReference type="AlphaFoldDB" id="A0A923LL64"/>
<keyword evidence="8" id="KW-0170">Cobalt</keyword>
<evidence type="ECO:0000256" key="10">
    <source>
        <dbReference type="ARBA" id="ARBA00038976"/>
    </source>
</evidence>
<organism evidence="19 20">
    <name type="scientific">Mediterraneibacter hominis</name>
    <dbReference type="NCBI Taxonomy" id="2763054"/>
    <lineage>
        <taxon>Bacteria</taxon>
        <taxon>Bacillati</taxon>
        <taxon>Bacillota</taxon>
        <taxon>Clostridia</taxon>
        <taxon>Lachnospirales</taxon>
        <taxon>Lachnospiraceae</taxon>
        <taxon>Mediterraneibacter</taxon>
    </lineage>
</organism>
<dbReference type="Proteomes" id="UP000652477">
    <property type="component" value="Unassembled WGS sequence"/>
</dbReference>
<comment type="cofactor">
    <cofactor evidence="1">
        <name>Co(2+)</name>
        <dbReference type="ChEBI" id="CHEBI:48828"/>
    </cofactor>
</comment>
<dbReference type="GO" id="GO:0070573">
    <property type="term" value="F:metallodipeptidase activity"/>
    <property type="evidence" value="ECO:0007669"/>
    <property type="project" value="TreeGrafter"/>
</dbReference>
<evidence type="ECO:0000256" key="2">
    <source>
        <dbReference type="ARBA" id="ARBA00001947"/>
    </source>
</evidence>
<keyword evidence="6" id="KW-0862">Zinc</keyword>